<dbReference type="Proteomes" id="UP000298416">
    <property type="component" value="Unassembled WGS sequence"/>
</dbReference>
<evidence type="ECO:0000313" key="4">
    <source>
        <dbReference type="Proteomes" id="UP000298416"/>
    </source>
</evidence>
<accession>A0A8X8ZLK8</accession>
<name>A0A8X8ZLK8_SALSN</name>
<evidence type="ECO:0000313" key="3">
    <source>
        <dbReference type="EMBL" id="KAG6409063.1"/>
    </source>
</evidence>
<comment type="caution">
    <text evidence="3">The sequence shown here is derived from an EMBL/GenBank/DDBJ whole genome shotgun (WGS) entry which is preliminary data.</text>
</comment>
<evidence type="ECO:0000313" key="2">
    <source>
        <dbReference type="EMBL" id="KAG6409017.1"/>
    </source>
</evidence>
<reference evidence="3" key="1">
    <citation type="submission" date="2018-01" db="EMBL/GenBank/DDBJ databases">
        <authorList>
            <person name="Mao J.F."/>
        </authorList>
    </citation>
    <scope>NUCLEOTIDE SEQUENCE</scope>
    <source>
        <strain evidence="3">Huo1</strain>
        <tissue evidence="3">Leaf</tissue>
    </source>
</reference>
<dbReference type="EMBL" id="PNBA02000011">
    <property type="protein sequence ID" value="KAG6409017.1"/>
    <property type="molecule type" value="Genomic_DNA"/>
</dbReference>
<keyword evidence="4" id="KW-1185">Reference proteome</keyword>
<evidence type="ECO:0000256" key="1">
    <source>
        <dbReference type="SAM" id="MobiDB-lite"/>
    </source>
</evidence>
<protein>
    <submittedName>
        <fullName evidence="3">Uncharacterized protein</fullName>
    </submittedName>
</protein>
<dbReference type="EMBL" id="PNBA02000011">
    <property type="protein sequence ID" value="KAG6409063.1"/>
    <property type="molecule type" value="Genomic_DNA"/>
</dbReference>
<feature type="region of interest" description="Disordered" evidence="1">
    <location>
        <begin position="80"/>
        <end position="99"/>
    </location>
</feature>
<reference evidence="3" key="2">
    <citation type="submission" date="2020-08" db="EMBL/GenBank/DDBJ databases">
        <title>Plant Genome Project.</title>
        <authorList>
            <person name="Zhang R.-G."/>
        </authorList>
    </citation>
    <scope>NUCLEOTIDE SEQUENCE</scope>
    <source>
        <strain evidence="3">Huo1</strain>
        <tissue evidence="3">Leaf</tissue>
    </source>
</reference>
<dbReference type="AlphaFoldDB" id="A0A8X8ZLK8"/>
<proteinExistence type="predicted"/>
<sequence length="128" mass="14455">MIRAHSEAVMYEQNQHLVNTEAEVERMKQRRREIDGLVPMQMGDLNLEQLGLLWNTALMINGEFEAAKQMIFTMNAPDEGNGQAMHPNNGQQRQGNGKGKTVTLNIVKETGIRQITFTKREAGIFKNG</sequence>
<gene>
    <name evidence="2" type="ORF">SASPL_132046</name>
    <name evidence="3" type="ORF">SASPL_132094</name>
</gene>
<organism evidence="3">
    <name type="scientific">Salvia splendens</name>
    <name type="common">Scarlet sage</name>
    <dbReference type="NCBI Taxonomy" id="180675"/>
    <lineage>
        <taxon>Eukaryota</taxon>
        <taxon>Viridiplantae</taxon>
        <taxon>Streptophyta</taxon>
        <taxon>Embryophyta</taxon>
        <taxon>Tracheophyta</taxon>
        <taxon>Spermatophyta</taxon>
        <taxon>Magnoliopsida</taxon>
        <taxon>eudicotyledons</taxon>
        <taxon>Gunneridae</taxon>
        <taxon>Pentapetalae</taxon>
        <taxon>asterids</taxon>
        <taxon>lamiids</taxon>
        <taxon>Lamiales</taxon>
        <taxon>Lamiaceae</taxon>
        <taxon>Nepetoideae</taxon>
        <taxon>Mentheae</taxon>
        <taxon>Salviinae</taxon>
        <taxon>Salvia</taxon>
        <taxon>Salvia subgen. Calosphace</taxon>
        <taxon>core Calosphace</taxon>
    </lineage>
</organism>